<dbReference type="EMBL" id="BMCJ01000007">
    <property type="protein sequence ID" value="GGD01265.1"/>
    <property type="molecule type" value="Genomic_DNA"/>
</dbReference>
<feature type="compositionally biased region" description="Basic and acidic residues" evidence="1">
    <location>
        <begin position="73"/>
        <end position="85"/>
    </location>
</feature>
<evidence type="ECO:0000313" key="4">
    <source>
        <dbReference type="EMBL" id="GGD01265.1"/>
    </source>
</evidence>
<feature type="signal peptide" evidence="3">
    <location>
        <begin position="1"/>
        <end position="25"/>
    </location>
</feature>
<feature type="compositionally biased region" description="Polar residues" evidence="1">
    <location>
        <begin position="91"/>
        <end position="106"/>
    </location>
</feature>
<organism evidence="4 5">
    <name type="scientific">Thalassobacillus devorans</name>
    <dbReference type="NCBI Taxonomy" id="279813"/>
    <lineage>
        <taxon>Bacteria</taxon>
        <taxon>Bacillati</taxon>
        <taxon>Bacillota</taxon>
        <taxon>Bacilli</taxon>
        <taxon>Bacillales</taxon>
        <taxon>Bacillaceae</taxon>
        <taxon>Thalassobacillus</taxon>
    </lineage>
</organism>
<evidence type="ECO:0000256" key="2">
    <source>
        <dbReference type="SAM" id="Phobius"/>
    </source>
</evidence>
<reference evidence="5" key="1">
    <citation type="journal article" date="2019" name="Int. J. Syst. Evol. Microbiol.">
        <title>The Global Catalogue of Microorganisms (GCM) 10K type strain sequencing project: providing services to taxonomists for standard genome sequencing and annotation.</title>
        <authorList>
            <consortium name="The Broad Institute Genomics Platform"/>
            <consortium name="The Broad Institute Genome Sequencing Center for Infectious Disease"/>
            <person name="Wu L."/>
            <person name="Ma J."/>
        </authorList>
    </citation>
    <scope>NUCLEOTIDE SEQUENCE [LARGE SCALE GENOMIC DNA]</scope>
    <source>
        <strain evidence="5">CCM 7282</strain>
    </source>
</reference>
<sequence length="216" mass="23903">MTMKTFLVAVALGTGLFVSGMVSHADQTSQYLNADVQASDQSPVPLSNGEDPPANPEDEAASSLAVKTTSTTHKKDTEKENESTTDRVNYPTHTSPNQSAYSVQAPSSPPYFQNVPAVNPGTYYPVVKDPIYLLYDKALNQLFKDGQLNSLTIVLVIIIGYMIRYNHQPQMTESGEQTDHTARFLKKYIHHFLMILTIICLLIALFIAKQILVLLI</sequence>
<keyword evidence="5" id="KW-1185">Reference proteome</keyword>
<accession>A0ABQ1PQ63</accession>
<keyword evidence="2" id="KW-0812">Transmembrane</keyword>
<dbReference type="RefSeq" id="WP_062438949.1">
    <property type="nucleotide sequence ID" value="NZ_BMCJ01000007.1"/>
</dbReference>
<feature type="region of interest" description="Disordered" evidence="1">
    <location>
        <begin position="39"/>
        <end position="106"/>
    </location>
</feature>
<evidence type="ECO:0000313" key="5">
    <source>
        <dbReference type="Proteomes" id="UP000619534"/>
    </source>
</evidence>
<dbReference type="Proteomes" id="UP000619534">
    <property type="component" value="Unassembled WGS sequence"/>
</dbReference>
<feature type="transmembrane region" description="Helical" evidence="2">
    <location>
        <begin position="148"/>
        <end position="167"/>
    </location>
</feature>
<keyword evidence="2" id="KW-1133">Transmembrane helix</keyword>
<keyword evidence="3" id="KW-0732">Signal</keyword>
<name>A0ABQ1PQ63_9BACI</name>
<evidence type="ECO:0000256" key="3">
    <source>
        <dbReference type="SAM" id="SignalP"/>
    </source>
</evidence>
<protein>
    <submittedName>
        <fullName evidence="4">Uncharacterized protein</fullName>
    </submittedName>
</protein>
<proteinExistence type="predicted"/>
<evidence type="ECO:0000256" key="1">
    <source>
        <dbReference type="SAM" id="MobiDB-lite"/>
    </source>
</evidence>
<feature type="chain" id="PRO_5045118226" evidence="3">
    <location>
        <begin position="26"/>
        <end position="216"/>
    </location>
</feature>
<keyword evidence="2" id="KW-0472">Membrane</keyword>
<gene>
    <name evidence="4" type="ORF">GCM10007216_34980</name>
</gene>
<comment type="caution">
    <text evidence="4">The sequence shown here is derived from an EMBL/GenBank/DDBJ whole genome shotgun (WGS) entry which is preliminary data.</text>
</comment>
<feature type="transmembrane region" description="Helical" evidence="2">
    <location>
        <begin position="188"/>
        <end position="208"/>
    </location>
</feature>